<feature type="chain" id="PRO_5035297376" evidence="2">
    <location>
        <begin position="36"/>
        <end position="183"/>
    </location>
</feature>
<evidence type="ECO:0000256" key="2">
    <source>
        <dbReference type="SAM" id="SignalP"/>
    </source>
</evidence>
<accession>A0A8J4M819</accession>
<evidence type="ECO:0000313" key="3">
    <source>
        <dbReference type="EMBL" id="HGC44188.1"/>
    </source>
</evidence>
<feature type="signal peptide" evidence="2">
    <location>
        <begin position="1"/>
        <end position="35"/>
    </location>
</feature>
<name>A0A8J4M819_9PROT</name>
<gene>
    <name evidence="3" type="ORF">ENY07_13360</name>
</gene>
<dbReference type="AlphaFoldDB" id="A0A8J4M819"/>
<sequence>MPRESGRPSGFGRLTRRLRAGAFAAALLTPYVAEAGACARPADLNAFNVAALKSRLMVTALTCNAREKYNDFVTRYRTDLVRQEKALDGYFGRAYGRSARQQHDQYTTLLANSESEIGEQQGTLFCAHNVGLFDQALALHDGAALPGFATAQAIPQPTTLTPCPVAPTRKTASKTVKKASATP</sequence>
<organism evidence="3">
    <name type="scientific">Acidicaldus sp</name>
    <dbReference type="NCBI Taxonomy" id="1872105"/>
    <lineage>
        <taxon>Bacteria</taxon>
        <taxon>Pseudomonadati</taxon>
        <taxon>Pseudomonadota</taxon>
        <taxon>Alphaproteobacteria</taxon>
        <taxon>Acetobacterales</taxon>
        <taxon>Acetobacteraceae</taxon>
        <taxon>Acidicaldus</taxon>
    </lineage>
</organism>
<proteinExistence type="predicted"/>
<keyword evidence="2" id="KW-0732">Signal</keyword>
<dbReference type="EMBL" id="DTQM01000253">
    <property type="protein sequence ID" value="HGC44188.1"/>
    <property type="molecule type" value="Genomic_DNA"/>
</dbReference>
<protein>
    <submittedName>
        <fullName evidence="3">Uncharacterized protein</fullName>
    </submittedName>
</protein>
<evidence type="ECO:0000256" key="1">
    <source>
        <dbReference type="SAM" id="MobiDB-lite"/>
    </source>
</evidence>
<comment type="caution">
    <text evidence="3">The sequence shown here is derived from an EMBL/GenBank/DDBJ whole genome shotgun (WGS) entry which is preliminary data.</text>
</comment>
<feature type="region of interest" description="Disordered" evidence="1">
    <location>
        <begin position="159"/>
        <end position="183"/>
    </location>
</feature>
<reference evidence="3" key="1">
    <citation type="journal article" date="2020" name="mSystems">
        <title>Genome- and Community-Level Interaction Insights into Carbon Utilization and Element Cycling Functions of Hydrothermarchaeota in Hydrothermal Sediment.</title>
        <authorList>
            <person name="Zhou Z."/>
            <person name="Liu Y."/>
            <person name="Xu W."/>
            <person name="Pan J."/>
            <person name="Luo Z.H."/>
            <person name="Li M."/>
        </authorList>
    </citation>
    <scope>NUCLEOTIDE SEQUENCE</scope>
    <source>
        <strain evidence="3">SpSt-997</strain>
    </source>
</reference>